<dbReference type="AlphaFoldDB" id="A0A0L0FQR5"/>
<sequence>MFHSARSTDLHHQVRNINQDNMAAARMRLIMLNEIAQFGPTEIIYQVDFMLHPIRQNQGELAMPTFSLLDAAEECFGTGRALGLPPQPEPVTQRSQNQPEGLPLWCQRVLQLYQSNPKNRSCLRQRC</sequence>
<reference evidence="2 3" key="1">
    <citation type="submission" date="2011-02" db="EMBL/GenBank/DDBJ databases">
        <title>The Genome Sequence of Sphaeroforma arctica JP610.</title>
        <authorList>
            <consortium name="The Broad Institute Genome Sequencing Platform"/>
            <person name="Russ C."/>
            <person name="Cuomo C."/>
            <person name="Young S.K."/>
            <person name="Zeng Q."/>
            <person name="Gargeya S."/>
            <person name="Alvarado L."/>
            <person name="Berlin A."/>
            <person name="Chapman S.B."/>
            <person name="Chen Z."/>
            <person name="Freedman E."/>
            <person name="Gellesch M."/>
            <person name="Goldberg J."/>
            <person name="Griggs A."/>
            <person name="Gujja S."/>
            <person name="Heilman E."/>
            <person name="Heiman D."/>
            <person name="Howarth C."/>
            <person name="Mehta T."/>
            <person name="Neiman D."/>
            <person name="Pearson M."/>
            <person name="Roberts A."/>
            <person name="Saif S."/>
            <person name="Shea T."/>
            <person name="Shenoy N."/>
            <person name="Sisk P."/>
            <person name="Stolte C."/>
            <person name="Sykes S."/>
            <person name="White J."/>
            <person name="Yandava C."/>
            <person name="Burger G."/>
            <person name="Gray M.W."/>
            <person name="Holland P.W.H."/>
            <person name="King N."/>
            <person name="Lang F.B.F."/>
            <person name="Roger A.J."/>
            <person name="Ruiz-Trillo I."/>
            <person name="Haas B."/>
            <person name="Nusbaum C."/>
            <person name="Birren B."/>
        </authorList>
    </citation>
    <scope>NUCLEOTIDE SEQUENCE [LARGE SCALE GENOMIC DNA]</scope>
    <source>
        <strain evidence="2 3">JP610</strain>
    </source>
</reference>
<dbReference type="EMBL" id="KQ242365">
    <property type="protein sequence ID" value="KNC79100.1"/>
    <property type="molecule type" value="Genomic_DNA"/>
</dbReference>
<evidence type="ECO:0000313" key="2">
    <source>
        <dbReference type="EMBL" id="KNC79100.1"/>
    </source>
</evidence>
<feature type="region of interest" description="Disordered" evidence="1">
    <location>
        <begin position="79"/>
        <end position="98"/>
    </location>
</feature>
<evidence type="ECO:0000313" key="3">
    <source>
        <dbReference type="Proteomes" id="UP000054560"/>
    </source>
</evidence>
<dbReference type="RefSeq" id="XP_014153002.1">
    <property type="nucleotide sequence ID" value="XM_014297527.1"/>
</dbReference>
<protein>
    <submittedName>
        <fullName evidence="2">Uncharacterized protein</fullName>
    </submittedName>
</protein>
<gene>
    <name evidence="2" type="ORF">SARC_08497</name>
</gene>
<name>A0A0L0FQR5_9EUKA</name>
<organism evidence="2 3">
    <name type="scientific">Sphaeroforma arctica JP610</name>
    <dbReference type="NCBI Taxonomy" id="667725"/>
    <lineage>
        <taxon>Eukaryota</taxon>
        <taxon>Ichthyosporea</taxon>
        <taxon>Ichthyophonida</taxon>
        <taxon>Sphaeroforma</taxon>
    </lineage>
</organism>
<accession>A0A0L0FQR5</accession>
<dbReference type="Proteomes" id="UP000054560">
    <property type="component" value="Unassembled WGS sequence"/>
</dbReference>
<dbReference type="GeneID" id="25909001"/>
<keyword evidence="3" id="KW-1185">Reference proteome</keyword>
<evidence type="ECO:0000256" key="1">
    <source>
        <dbReference type="SAM" id="MobiDB-lite"/>
    </source>
</evidence>
<proteinExistence type="predicted"/>